<name>A0A836KUF8_9TRYP</name>
<keyword evidence="1" id="KW-0812">Transmembrane</keyword>
<organism evidence="2 3">
    <name type="scientific">Leishmania martiniquensis</name>
    <dbReference type="NCBI Taxonomy" id="1580590"/>
    <lineage>
        <taxon>Eukaryota</taxon>
        <taxon>Discoba</taxon>
        <taxon>Euglenozoa</taxon>
        <taxon>Kinetoplastea</taxon>
        <taxon>Metakinetoplastina</taxon>
        <taxon>Trypanosomatida</taxon>
        <taxon>Trypanosomatidae</taxon>
        <taxon>Leishmaniinae</taxon>
        <taxon>Leishmania</taxon>
    </lineage>
</organism>
<evidence type="ECO:0000256" key="1">
    <source>
        <dbReference type="SAM" id="Phobius"/>
    </source>
</evidence>
<dbReference type="AlphaFoldDB" id="A0A836KUF8"/>
<comment type="caution">
    <text evidence="2">The sequence shown here is derived from an EMBL/GenBank/DDBJ whole genome shotgun (WGS) entry which is preliminary data.</text>
</comment>
<keyword evidence="1" id="KW-1133">Transmembrane helix</keyword>
<dbReference type="GeneID" id="92515961"/>
<sequence>MRIRLPCLHHIEVGGGPVGSLHRSFSSPRLQTGAGVSRPTRAFSCTQTFTTPVAVTISVAWDTPRAAFCTPARLFGSAPSRVRPVEAPSENARRQNDREVSASVITVIMLIVPLWLYVLGAHGQERKRAAVRAWALEQRAADGTTRSEADDKP</sequence>
<evidence type="ECO:0000313" key="2">
    <source>
        <dbReference type="EMBL" id="KAG5478613.1"/>
    </source>
</evidence>
<keyword evidence="3" id="KW-1185">Reference proteome</keyword>
<dbReference type="Proteomes" id="UP000673552">
    <property type="component" value="Unassembled WGS sequence"/>
</dbReference>
<accession>A0A836KUF8</accession>
<dbReference type="EMBL" id="JAFEUZ010000023">
    <property type="protein sequence ID" value="KAG5478613.1"/>
    <property type="molecule type" value="Genomic_DNA"/>
</dbReference>
<feature type="transmembrane region" description="Helical" evidence="1">
    <location>
        <begin position="100"/>
        <end position="119"/>
    </location>
</feature>
<reference evidence="3" key="2">
    <citation type="journal article" date="2021" name="Sci. Data">
        <title>Chromosome-scale genome sequencing, assembly and annotation of six genomes from subfamily Leishmaniinae.</title>
        <authorList>
            <person name="Almutairi H."/>
            <person name="Urbaniak M.D."/>
            <person name="Bates M.D."/>
            <person name="Jariyapan N."/>
            <person name="Kwakye-Nuako G."/>
            <person name="Thomaz Soccol V."/>
            <person name="Al-Salem W.S."/>
            <person name="Dillon R.J."/>
            <person name="Bates P.A."/>
            <person name="Gatherer D."/>
        </authorList>
    </citation>
    <scope>NUCLEOTIDE SEQUENCE [LARGE SCALE GENOMIC DNA]</scope>
</reference>
<dbReference type="KEGG" id="lmat:92515961"/>
<dbReference type="RefSeq" id="XP_067178554.1">
    <property type="nucleotide sequence ID" value="XM_067323449.1"/>
</dbReference>
<keyword evidence="1" id="KW-0472">Membrane</keyword>
<proteinExistence type="predicted"/>
<protein>
    <submittedName>
        <fullName evidence="2">Uncharacterized protein</fullName>
    </submittedName>
</protein>
<evidence type="ECO:0000313" key="3">
    <source>
        <dbReference type="Proteomes" id="UP000673552"/>
    </source>
</evidence>
<reference evidence="3" key="1">
    <citation type="journal article" date="2021" name="Microbiol. Resour. Announc.">
        <title>LGAAP: Leishmaniinae Genome Assembly and Annotation Pipeline.</title>
        <authorList>
            <person name="Almutairi H."/>
            <person name="Urbaniak M.D."/>
            <person name="Bates M.D."/>
            <person name="Jariyapan N."/>
            <person name="Kwakye-Nuako G."/>
            <person name="Thomaz-Soccol V."/>
            <person name="Al-Salem W.S."/>
            <person name="Dillon R.J."/>
            <person name="Bates P.A."/>
            <person name="Gatherer D."/>
        </authorList>
    </citation>
    <scope>NUCLEOTIDE SEQUENCE [LARGE SCALE GENOMIC DNA]</scope>
</reference>
<dbReference type="OrthoDB" id="258590at2759"/>
<gene>
    <name evidence="2" type="ORF">LSCM1_06016</name>
</gene>